<keyword evidence="2" id="KW-1185">Reference proteome</keyword>
<name>A0ACB9ETF2_9ASTR</name>
<gene>
    <name evidence="1" type="ORF">L1987_52424</name>
</gene>
<organism evidence="1 2">
    <name type="scientific">Smallanthus sonchifolius</name>
    <dbReference type="NCBI Taxonomy" id="185202"/>
    <lineage>
        <taxon>Eukaryota</taxon>
        <taxon>Viridiplantae</taxon>
        <taxon>Streptophyta</taxon>
        <taxon>Embryophyta</taxon>
        <taxon>Tracheophyta</taxon>
        <taxon>Spermatophyta</taxon>
        <taxon>Magnoliopsida</taxon>
        <taxon>eudicotyledons</taxon>
        <taxon>Gunneridae</taxon>
        <taxon>Pentapetalae</taxon>
        <taxon>asterids</taxon>
        <taxon>campanulids</taxon>
        <taxon>Asterales</taxon>
        <taxon>Asteraceae</taxon>
        <taxon>Asteroideae</taxon>
        <taxon>Heliantheae alliance</taxon>
        <taxon>Millerieae</taxon>
        <taxon>Smallanthus</taxon>
    </lineage>
</organism>
<protein>
    <submittedName>
        <fullName evidence="1">Uncharacterized protein</fullName>
    </submittedName>
</protein>
<reference evidence="1 2" key="2">
    <citation type="journal article" date="2022" name="Mol. Ecol. Resour.">
        <title>The genomes of chicory, endive, great burdock and yacon provide insights into Asteraceae paleo-polyploidization history and plant inulin production.</title>
        <authorList>
            <person name="Fan W."/>
            <person name="Wang S."/>
            <person name="Wang H."/>
            <person name="Wang A."/>
            <person name="Jiang F."/>
            <person name="Liu H."/>
            <person name="Zhao H."/>
            <person name="Xu D."/>
            <person name="Zhang Y."/>
        </authorList>
    </citation>
    <scope>NUCLEOTIDE SEQUENCE [LARGE SCALE GENOMIC DNA]</scope>
    <source>
        <strain evidence="2">cv. Yunnan</strain>
        <tissue evidence="1">Leaves</tissue>
    </source>
</reference>
<accession>A0ACB9ETF2</accession>
<proteinExistence type="predicted"/>
<evidence type="ECO:0000313" key="1">
    <source>
        <dbReference type="EMBL" id="KAI3762001.1"/>
    </source>
</evidence>
<comment type="caution">
    <text evidence="1">The sequence shown here is derived from an EMBL/GenBank/DDBJ whole genome shotgun (WGS) entry which is preliminary data.</text>
</comment>
<dbReference type="Proteomes" id="UP001056120">
    <property type="component" value="Linkage Group LG17"/>
</dbReference>
<dbReference type="EMBL" id="CM042034">
    <property type="protein sequence ID" value="KAI3762001.1"/>
    <property type="molecule type" value="Genomic_DNA"/>
</dbReference>
<sequence>MEAQSSQVKSEILDLVCIFSLGSFPAGSGGRARVPVNPKPTDLTLLAFSLSGSVILFRAPTSRDLEILVMFG</sequence>
<reference evidence="2" key="1">
    <citation type="journal article" date="2022" name="Mol. Ecol. Resour.">
        <title>The genomes of chicory, endive, great burdock and yacon provide insights into Asteraceae palaeo-polyploidization history and plant inulin production.</title>
        <authorList>
            <person name="Fan W."/>
            <person name="Wang S."/>
            <person name="Wang H."/>
            <person name="Wang A."/>
            <person name="Jiang F."/>
            <person name="Liu H."/>
            <person name="Zhao H."/>
            <person name="Xu D."/>
            <person name="Zhang Y."/>
        </authorList>
    </citation>
    <scope>NUCLEOTIDE SEQUENCE [LARGE SCALE GENOMIC DNA]</scope>
    <source>
        <strain evidence="2">cv. Yunnan</strain>
    </source>
</reference>
<evidence type="ECO:0000313" key="2">
    <source>
        <dbReference type="Proteomes" id="UP001056120"/>
    </source>
</evidence>